<feature type="transmembrane region" description="Helical" evidence="8">
    <location>
        <begin position="578"/>
        <end position="598"/>
    </location>
</feature>
<feature type="binding site" description="axial binding residue" evidence="7">
    <location>
        <position position="450"/>
    </location>
    <ligand>
        <name>heme</name>
        <dbReference type="ChEBI" id="CHEBI:30413"/>
    </ligand>
    <ligandPart>
        <name>Fe</name>
        <dbReference type="ChEBI" id="CHEBI:18248"/>
    </ligandPart>
</feature>
<evidence type="ECO:0000256" key="8">
    <source>
        <dbReference type="SAM" id="Phobius"/>
    </source>
</evidence>
<dbReference type="InterPro" id="IPR036396">
    <property type="entry name" value="Cyt_P450_sf"/>
</dbReference>
<keyword evidence="6 8" id="KW-0472">Membrane</keyword>
<dbReference type="GO" id="GO:0020037">
    <property type="term" value="F:heme binding"/>
    <property type="evidence" value="ECO:0007669"/>
    <property type="project" value="InterPro"/>
</dbReference>
<dbReference type="PANTHER" id="PTHR43341">
    <property type="entry name" value="AMINO ACID PERMEASE"/>
    <property type="match status" value="1"/>
</dbReference>
<gene>
    <name evidence="10" type="ORF">FKW77_002946</name>
</gene>
<dbReference type="PRINTS" id="PR00463">
    <property type="entry name" value="EP450I"/>
</dbReference>
<protein>
    <recommendedName>
        <fullName evidence="9">Amino acid permease/ SLC12A domain-containing protein</fullName>
    </recommendedName>
</protein>
<evidence type="ECO:0000256" key="7">
    <source>
        <dbReference type="PIRSR" id="PIRSR602401-1"/>
    </source>
</evidence>
<feature type="transmembrane region" description="Helical" evidence="8">
    <location>
        <begin position="972"/>
        <end position="992"/>
    </location>
</feature>
<evidence type="ECO:0000313" key="11">
    <source>
        <dbReference type="Proteomes" id="UP000316270"/>
    </source>
</evidence>
<evidence type="ECO:0000259" key="9">
    <source>
        <dbReference type="Pfam" id="PF00324"/>
    </source>
</evidence>
<keyword evidence="7" id="KW-0349">Heme</keyword>
<feature type="transmembrane region" description="Helical" evidence="8">
    <location>
        <begin position="733"/>
        <end position="753"/>
    </location>
</feature>
<dbReference type="InterPro" id="IPR002401">
    <property type="entry name" value="Cyt_P450_E_grp-I"/>
</dbReference>
<evidence type="ECO:0000256" key="1">
    <source>
        <dbReference type="ARBA" id="ARBA00004141"/>
    </source>
</evidence>
<dbReference type="OrthoDB" id="3900342at2759"/>
<evidence type="ECO:0000256" key="5">
    <source>
        <dbReference type="ARBA" id="ARBA00022989"/>
    </source>
</evidence>
<feature type="transmembrane region" description="Helical" evidence="8">
    <location>
        <begin position="896"/>
        <end position="920"/>
    </location>
</feature>
<dbReference type="PANTHER" id="PTHR43341:SF26">
    <property type="entry name" value="GENERAL AMINO ACID PERMEASE AGP3"/>
    <property type="match status" value="1"/>
</dbReference>
<keyword evidence="7" id="KW-0408">Iron</keyword>
<dbReference type="InterPro" id="IPR001128">
    <property type="entry name" value="Cyt_P450"/>
</dbReference>
<reference evidence="10 11" key="1">
    <citation type="submission" date="2019-07" db="EMBL/GenBank/DDBJ databases">
        <title>Finished genome of Venturia effusa.</title>
        <authorList>
            <person name="Young C.A."/>
            <person name="Cox M.P."/>
            <person name="Ganley A.R.D."/>
            <person name="David W.J."/>
        </authorList>
    </citation>
    <scope>NUCLEOTIDE SEQUENCE [LARGE SCALE GENOMIC DNA]</scope>
    <source>
        <strain evidence="11">albino</strain>
    </source>
</reference>
<dbReference type="GO" id="GO:0016705">
    <property type="term" value="F:oxidoreductase activity, acting on paired donors, with incorporation or reduction of molecular oxygen"/>
    <property type="evidence" value="ECO:0007669"/>
    <property type="project" value="InterPro"/>
</dbReference>
<feature type="transmembrane region" description="Helical" evidence="8">
    <location>
        <begin position="553"/>
        <end position="572"/>
    </location>
</feature>
<feature type="domain" description="Amino acid permease/ SLC12A" evidence="9">
    <location>
        <begin position="550"/>
        <end position="999"/>
    </location>
</feature>
<keyword evidence="2" id="KW-0813">Transport</keyword>
<name>A0A517LC47_9PEZI</name>
<feature type="transmembrane region" description="Helical" evidence="8">
    <location>
        <begin position="866"/>
        <end position="890"/>
    </location>
</feature>
<dbReference type="Proteomes" id="UP000316270">
    <property type="component" value="Chromosome 9"/>
</dbReference>
<evidence type="ECO:0000256" key="3">
    <source>
        <dbReference type="ARBA" id="ARBA00022692"/>
    </source>
</evidence>
<dbReference type="AlphaFoldDB" id="A0A517LC47"/>
<comment type="subcellular location">
    <subcellularLocation>
        <location evidence="1">Membrane</location>
        <topology evidence="1">Multi-pass membrane protein</topology>
    </subcellularLocation>
</comment>
<dbReference type="EMBL" id="CP042193">
    <property type="protein sequence ID" value="QDS73203.1"/>
    <property type="molecule type" value="Genomic_DNA"/>
</dbReference>
<keyword evidence="11" id="KW-1185">Reference proteome</keyword>
<evidence type="ECO:0000256" key="2">
    <source>
        <dbReference type="ARBA" id="ARBA00022448"/>
    </source>
</evidence>
<keyword evidence="5 8" id="KW-1133">Transmembrane helix</keyword>
<dbReference type="FunFam" id="1.20.1740.10:FF:000001">
    <property type="entry name" value="Amino acid permease"/>
    <property type="match status" value="1"/>
</dbReference>
<accession>A0A517LC47</accession>
<dbReference type="SUPFAM" id="SSF48264">
    <property type="entry name" value="Cytochrome P450"/>
    <property type="match status" value="1"/>
</dbReference>
<keyword evidence="4" id="KW-0029">Amino-acid transport</keyword>
<dbReference type="Gene3D" id="1.10.630.10">
    <property type="entry name" value="Cytochrome P450"/>
    <property type="match status" value="1"/>
</dbReference>
<feature type="transmembrane region" description="Helical" evidence="8">
    <location>
        <begin position="941"/>
        <end position="966"/>
    </location>
</feature>
<comment type="cofactor">
    <cofactor evidence="7">
        <name>heme</name>
        <dbReference type="ChEBI" id="CHEBI:30413"/>
    </cofactor>
</comment>
<dbReference type="STRING" id="50376.A0A517LC47"/>
<feature type="transmembrane region" description="Helical" evidence="8">
    <location>
        <begin position="693"/>
        <end position="713"/>
    </location>
</feature>
<feature type="transmembrane region" description="Helical" evidence="8">
    <location>
        <begin position="660"/>
        <end position="681"/>
    </location>
</feature>
<dbReference type="GO" id="GO:0016020">
    <property type="term" value="C:membrane"/>
    <property type="evidence" value="ECO:0007669"/>
    <property type="project" value="UniProtKB-SubCell"/>
</dbReference>
<dbReference type="GO" id="GO:0004497">
    <property type="term" value="F:monooxygenase activity"/>
    <property type="evidence" value="ECO:0007669"/>
    <property type="project" value="InterPro"/>
</dbReference>
<dbReference type="InterPro" id="IPR050524">
    <property type="entry name" value="APC_YAT"/>
</dbReference>
<evidence type="ECO:0000256" key="6">
    <source>
        <dbReference type="ARBA" id="ARBA00023136"/>
    </source>
</evidence>
<sequence>MSIFISPSTSIVLTIVLSLGIAIYLRYFYVDFARIPGIPEIPGASYVYGHLNLLGWDHPTKLQKWAVELSWPVYQIRLGNRRAVVLNSFQTARDWLITNQANTLDRPWLYTFHGVVSKTSASAIGTNPWNETTKKQRRVVASLTNAPAMKRLEPLLDLETTQMLIGLHEAGSQGGEGIMPHIYQKRLALNIVMMFCYGKRFESPGDPMLVQILSDASVISSFRSTNSNLQDYVPYLRLFKNRERMAVAKEVRGRRDAWLAKLLQEVEKEVSEGKIGSCMAASLLTNTEDKLSKQDVRTIIGGLVSGGFETTFATAIAGTALLASPEGQAIQTLALEDIMNVYTTPEEAYRQSICEEKSTYVAAFVKEVLRHYPPLHFMVPRQVYRDFEYRGAMIPKGVMILTNAQAINHDPEVYGLDANEFRPARWLNNNQDTSIPPPFHFSFGAGGRSCTAINFSNRILYSIFFRLILTYKISASKAMPPVTHHIEYNKDTSAQSAIPKDFKAVFEVAVNGTAEPNERDSSVHEGDVSAYASNGNVIDDGLQRGLKNRHLQMIAFGGVVGASIWYGTGYAISYTGPVGALICFFIIGVDVFFVMQSLGEMSTLFPIQGAFVEHAGRFVDPALAFAIGWNYWYLWVTNLAGDYNSISLIMGLWTDKVPTYGWILIAWAFFQCTSLLGVVVYGEMEFWLASWKLLCVLGGFLVAILINTSAIGGDYIGFRFWKTPGPFVNGINGFGQTFVLAAVYYCGTEMLALTAAESRNPKRDLPKAIRQTFNRILIIFIGLVFFAGLIVPSDNDQLLNGSSKSGKSPWTIALVNAGWPGAGNLVNVVMITAQLSSVNSCIYVASRTLVSLASTGRAPKFFAKTTANGVPVNAIVFSNFLGLLSLLNYTAGPGKVFGYLVAISGAATFIAWGFIGVTHIRMRNAWILQGHTLQELPYQALFYPYGVYFVIFINFFLVFISGYSVFIGGFNAVDFVFDYIVIVIFIALYVFWKLYKKTTWVNLEEMDLVSGRKVYMENGIVGIESSSEEKQVAWSFDTVFGREANFISYRPKLPVADKRPLHLSNLATPEFRNNSPPPQSTIRSKKNIVFDIIGTLLSYDHFYAAVESRIGDRLRAQGVHPLGFANAWMETAERECTFLEISGRYVPFYHVFQPLFYRSLMFQGITNARDLFTDEDAAVLVVVRRNDLAVIKN</sequence>
<evidence type="ECO:0000256" key="4">
    <source>
        <dbReference type="ARBA" id="ARBA00022970"/>
    </source>
</evidence>
<feature type="transmembrane region" description="Helical" evidence="8">
    <location>
        <begin position="6"/>
        <end position="25"/>
    </location>
</feature>
<dbReference type="GO" id="GO:0015171">
    <property type="term" value="F:amino acid transmembrane transporter activity"/>
    <property type="evidence" value="ECO:0007669"/>
    <property type="project" value="TreeGrafter"/>
</dbReference>
<dbReference type="Pfam" id="PF00067">
    <property type="entry name" value="p450"/>
    <property type="match status" value="1"/>
</dbReference>
<keyword evidence="7" id="KW-0479">Metal-binding</keyword>
<evidence type="ECO:0000313" key="10">
    <source>
        <dbReference type="EMBL" id="QDS73203.1"/>
    </source>
</evidence>
<keyword evidence="3 8" id="KW-0812">Transmembrane</keyword>
<dbReference type="Gene3D" id="1.20.1740.10">
    <property type="entry name" value="Amino acid/polyamine transporter I"/>
    <property type="match status" value="1"/>
</dbReference>
<dbReference type="PROSITE" id="PS00218">
    <property type="entry name" value="AMINO_ACID_PERMEASE_1"/>
    <property type="match status" value="1"/>
</dbReference>
<dbReference type="InterPro" id="IPR004840">
    <property type="entry name" value="Amino_acid_permease_CS"/>
</dbReference>
<feature type="transmembrane region" description="Helical" evidence="8">
    <location>
        <begin position="773"/>
        <end position="791"/>
    </location>
</feature>
<proteinExistence type="predicted"/>
<dbReference type="GO" id="GO:0005506">
    <property type="term" value="F:iron ion binding"/>
    <property type="evidence" value="ECO:0007669"/>
    <property type="project" value="InterPro"/>
</dbReference>
<organism evidence="10 11">
    <name type="scientific">Venturia effusa</name>
    <dbReference type="NCBI Taxonomy" id="50376"/>
    <lineage>
        <taxon>Eukaryota</taxon>
        <taxon>Fungi</taxon>
        <taxon>Dikarya</taxon>
        <taxon>Ascomycota</taxon>
        <taxon>Pezizomycotina</taxon>
        <taxon>Dothideomycetes</taxon>
        <taxon>Pleosporomycetidae</taxon>
        <taxon>Venturiales</taxon>
        <taxon>Venturiaceae</taxon>
        <taxon>Venturia</taxon>
    </lineage>
</organism>
<dbReference type="InterPro" id="IPR004841">
    <property type="entry name" value="AA-permease/SLC12A_dom"/>
</dbReference>
<dbReference type="Pfam" id="PF00324">
    <property type="entry name" value="AA_permease"/>
    <property type="match status" value="1"/>
</dbReference>